<protein>
    <submittedName>
        <fullName evidence="1">Uncharacterized protein</fullName>
    </submittedName>
</protein>
<name>A0A495W3W4_9PSEU</name>
<evidence type="ECO:0000313" key="1">
    <source>
        <dbReference type="EMBL" id="RKT54498.1"/>
    </source>
</evidence>
<proteinExistence type="predicted"/>
<keyword evidence="2" id="KW-1185">Reference proteome</keyword>
<accession>A0A495W3W4</accession>
<dbReference type="RefSeq" id="WP_121006165.1">
    <property type="nucleotide sequence ID" value="NZ_RBXO01000001.1"/>
</dbReference>
<comment type="caution">
    <text evidence="1">The sequence shown here is derived from an EMBL/GenBank/DDBJ whole genome shotgun (WGS) entry which is preliminary data.</text>
</comment>
<dbReference type="EMBL" id="RBXO01000001">
    <property type="protein sequence ID" value="RKT54498.1"/>
    <property type="molecule type" value="Genomic_DNA"/>
</dbReference>
<sequence>MVVGWLGKASLVASAGLLLTGLSGVGPAGAEQRTRVAYSIEFADPGEHRDPEPYGAVVLRQADQDRLLWHQGRAGDIPSRWRYPTTGAAVEEVPFPEDAVEQVCAFVNDRDGGSDDRLADGCLPYRGHHEPYVIKGADGHVTVHVYGIG</sequence>
<dbReference type="Proteomes" id="UP000282084">
    <property type="component" value="Unassembled WGS sequence"/>
</dbReference>
<reference evidence="1 2" key="1">
    <citation type="submission" date="2018-10" db="EMBL/GenBank/DDBJ databases">
        <title>Sequencing the genomes of 1000 actinobacteria strains.</title>
        <authorList>
            <person name="Klenk H.-P."/>
        </authorList>
    </citation>
    <scope>NUCLEOTIDE SEQUENCE [LARGE SCALE GENOMIC DNA]</scope>
    <source>
        <strain evidence="1 2">DSM 43800</strain>
    </source>
</reference>
<gene>
    <name evidence="1" type="ORF">C8E97_3141</name>
</gene>
<dbReference type="AlphaFoldDB" id="A0A495W3W4"/>
<evidence type="ECO:0000313" key="2">
    <source>
        <dbReference type="Proteomes" id="UP000282084"/>
    </source>
</evidence>
<organism evidence="1 2">
    <name type="scientific">Saccharothrix australiensis</name>
    <dbReference type="NCBI Taxonomy" id="2072"/>
    <lineage>
        <taxon>Bacteria</taxon>
        <taxon>Bacillati</taxon>
        <taxon>Actinomycetota</taxon>
        <taxon>Actinomycetes</taxon>
        <taxon>Pseudonocardiales</taxon>
        <taxon>Pseudonocardiaceae</taxon>
        <taxon>Saccharothrix</taxon>
    </lineage>
</organism>
<dbReference type="OrthoDB" id="3694931at2"/>